<comment type="caution">
    <text evidence="1">The sequence shown here is derived from an EMBL/GenBank/DDBJ whole genome shotgun (WGS) entry which is preliminary data.</text>
</comment>
<dbReference type="Pfam" id="PF09526">
    <property type="entry name" value="DUF2387"/>
    <property type="match status" value="1"/>
</dbReference>
<sequence length="66" mass="7652">MKIKKRFIAGASCPQCKEKDTLRWWEENSVEVVECVDCDYVEQRTSKAVEQSEHASQDMIGIFKPD</sequence>
<reference evidence="1 2" key="1">
    <citation type="journal article" date="2013" name="ISME J.">
        <title>Comparative genomics of pathogenic lineages of Vibrio nigripulchritudo identifies virulence-associated traits.</title>
        <authorList>
            <person name="Goudenege D."/>
            <person name="Labreuche Y."/>
            <person name="Krin E."/>
            <person name="Ansquer D."/>
            <person name="Mangenot S."/>
            <person name="Calteau A."/>
            <person name="Medigue C."/>
            <person name="Mazel D."/>
            <person name="Polz M.F."/>
            <person name="Le Roux F."/>
        </authorList>
    </citation>
    <scope>NUCLEOTIDE SEQUENCE [LARGE SCALE GENOMIC DNA]</scope>
    <source>
        <strain evidence="1 2">SOn1</strain>
    </source>
</reference>
<organism evidence="1 2">
    <name type="scientific">Vibrio nigripulchritudo SOn1</name>
    <dbReference type="NCBI Taxonomy" id="1238450"/>
    <lineage>
        <taxon>Bacteria</taxon>
        <taxon>Pseudomonadati</taxon>
        <taxon>Pseudomonadota</taxon>
        <taxon>Gammaproteobacteria</taxon>
        <taxon>Vibrionales</taxon>
        <taxon>Vibrionaceae</taxon>
        <taxon>Vibrio</taxon>
    </lineage>
</organism>
<gene>
    <name evidence="1" type="ORF">VIBNISOn1_420014</name>
</gene>
<evidence type="ECO:0000313" key="2">
    <source>
        <dbReference type="Proteomes" id="UP000018211"/>
    </source>
</evidence>
<dbReference type="Proteomes" id="UP000018211">
    <property type="component" value="Unassembled WGS sequence"/>
</dbReference>
<accession>A0AAV2VUC0</accession>
<dbReference type="AlphaFoldDB" id="A0AAV2VUC0"/>
<protein>
    <recommendedName>
        <fullName evidence="3">YheV family metal-binding protein</fullName>
    </recommendedName>
</protein>
<dbReference type="EMBL" id="CAOF01000134">
    <property type="protein sequence ID" value="CCO47989.1"/>
    <property type="molecule type" value="Genomic_DNA"/>
</dbReference>
<evidence type="ECO:0000313" key="1">
    <source>
        <dbReference type="EMBL" id="CCO47989.1"/>
    </source>
</evidence>
<dbReference type="InterPro" id="IPR012658">
    <property type="entry name" value="YheV"/>
</dbReference>
<dbReference type="RefSeq" id="WP_022551718.1">
    <property type="nucleotide sequence ID" value="NZ_LK391965.1"/>
</dbReference>
<proteinExistence type="predicted"/>
<dbReference type="NCBIfam" id="TIGR02443">
    <property type="entry name" value="YheV family putative zinc ribbon protein"/>
    <property type="match status" value="1"/>
</dbReference>
<evidence type="ECO:0008006" key="3">
    <source>
        <dbReference type="Google" id="ProtNLM"/>
    </source>
</evidence>
<name>A0AAV2VUC0_9VIBR</name>